<dbReference type="Gene3D" id="1.20.120.550">
    <property type="entry name" value="Membrane associated eicosanoid/glutathione metabolism-like domain"/>
    <property type="match status" value="1"/>
</dbReference>
<name>A0A4Y8ZMN5_9SPHN</name>
<evidence type="ECO:0000256" key="3">
    <source>
        <dbReference type="ARBA" id="ARBA00022989"/>
    </source>
</evidence>
<evidence type="ECO:0000256" key="5">
    <source>
        <dbReference type="SAM" id="Phobius"/>
    </source>
</evidence>
<dbReference type="PANTHER" id="PTHR31004:SF1">
    <property type="entry name" value="TRANSMEMBRANE PROTEIN 79"/>
    <property type="match status" value="1"/>
</dbReference>
<accession>A0A4Y8ZMN5</accession>
<dbReference type="OrthoDB" id="582367at2"/>
<feature type="transmembrane region" description="Helical" evidence="5">
    <location>
        <begin position="147"/>
        <end position="169"/>
    </location>
</feature>
<dbReference type="GO" id="GO:0045055">
    <property type="term" value="P:regulated exocytosis"/>
    <property type="evidence" value="ECO:0007669"/>
    <property type="project" value="TreeGrafter"/>
</dbReference>
<feature type="transmembrane region" description="Helical" evidence="5">
    <location>
        <begin position="7"/>
        <end position="27"/>
    </location>
</feature>
<dbReference type="AlphaFoldDB" id="A0A4Y8ZMN5"/>
<reference evidence="6 7" key="1">
    <citation type="submission" date="2019-03" db="EMBL/GenBank/DDBJ databases">
        <title>Genome sequence of Sphingomonas sp. 17J27-24.</title>
        <authorList>
            <person name="Kim M."/>
            <person name="Maeng S."/>
            <person name="Sathiyaraj S."/>
        </authorList>
    </citation>
    <scope>NUCLEOTIDE SEQUENCE [LARGE SCALE GENOMIC DNA]</scope>
    <source>
        <strain evidence="6 7">17J27-24</strain>
    </source>
</reference>
<feature type="transmembrane region" description="Helical" evidence="5">
    <location>
        <begin position="91"/>
        <end position="111"/>
    </location>
</feature>
<sequence length="170" mass="18112">MTRDQKIVATGAASGVAAMAVLLWLLSTWLPTPPGADALDRRIAYALRWQALAALPLFLMVVAVGNARFASDAIDPTAGAEDRAMIINGRVADNTLQQFALFVAGSLALAASIPPDYLQVIGAAAIVFVIMRLLFWIGYRIDPLYRAFGFSSTAYMNLGLLAAALWLAAV</sequence>
<keyword evidence="3 5" id="KW-1133">Transmembrane helix</keyword>
<proteinExistence type="predicted"/>
<evidence type="ECO:0000313" key="7">
    <source>
        <dbReference type="Proteomes" id="UP000298213"/>
    </source>
</evidence>
<evidence type="ECO:0000256" key="1">
    <source>
        <dbReference type="ARBA" id="ARBA00004370"/>
    </source>
</evidence>
<comment type="subcellular location">
    <subcellularLocation>
        <location evidence="1">Membrane</location>
    </subcellularLocation>
</comment>
<dbReference type="Pfam" id="PF01124">
    <property type="entry name" value="MAPEG"/>
    <property type="match status" value="1"/>
</dbReference>
<feature type="transmembrane region" description="Helical" evidence="5">
    <location>
        <begin position="47"/>
        <end position="70"/>
    </location>
</feature>
<dbReference type="InterPro" id="IPR023352">
    <property type="entry name" value="MAPEG-like_dom_sf"/>
</dbReference>
<keyword evidence="4 5" id="KW-0472">Membrane</keyword>
<keyword evidence="7" id="KW-1185">Reference proteome</keyword>
<dbReference type="Proteomes" id="UP000298213">
    <property type="component" value="Unassembled WGS sequence"/>
</dbReference>
<dbReference type="GO" id="GO:0005765">
    <property type="term" value="C:lysosomal membrane"/>
    <property type="evidence" value="ECO:0007669"/>
    <property type="project" value="TreeGrafter"/>
</dbReference>
<protein>
    <submittedName>
        <fullName evidence="6">MAPEG family protein</fullName>
    </submittedName>
</protein>
<dbReference type="PANTHER" id="PTHR31004">
    <property type="entry name" value="TRANSMEMBRANE PROTEIN 79"/>
    <property type="match status" value="1"/>
</dbReference>
<gene>
    <name evidence="6" type="ORF">E2493_16005</name>
</gene>
<evidence type="ECO:0000256" key="4">
    <source>
        <dbReference type="ARBA" id="ARBA00023136"/>
    </source>
</evidence>
<dbReference type="EMBL" id="SPDV01000035">
    <property type="protein sequence ID" value="TFI57214.1"/>
    <property type="molecule type" value="Genomic_DNA"/>
</dbReference>
<evidence type="ECO:0000256" key="2">
    <source>
        <dbReference type="ARBA" id="ARBA00022692"/>
    </source>
</evidence>
<dbReference type="SUPFAM" id="SSF161084">
    <property type="entry name" value="MAPEG domain-like"/>
    <property type="match status" value="1"/>
</dbReference>
<dbReference type="RefSeq" id="WP_135088662.1">
    <property type="nucleotide sequence ID" value="NZ_SPDV01000035.1"/>
</dbReference>
<comment type="caution">
    <text evidence="6">The sequence shown here is derived from an EMBL/GenBank/DDBJ whole genome shotgun (WGS) entry which is preliminary data.</text>
</comment>
<dbReference type="InterPro" id="IPR001129">
    <property type="entry name" value="Membr-assoc_MAPEG"/>
</dbReference>
<evidence type="ECO:0000313" key="6">
    <source>
        <dbReference type="EMBL" id="TFI57214.1"/>
    </source>
</evidence>
<feature type="transmembrane region" description="Helical" evidence="5">
    <location>
        <begin position="117"/>
        <end position="135"/>
    </location>
</feature>
<organism evidence="6 7">
    <name type="scientific">Sphingomonas parva</name>
    <dbReference type="NCBI Taxonomy" id="2555898"/>
    <lineage>
        <taxon>Bacteria</taxon>
        <taxon>Pseudomonadati</taxon>
        <taxon>Pseudomonadota</taxon>
        <taxon>Alphaproteobacteria</taxon>
        <taxon>Sphingomonadales</taxon>
        <taxon>Sphingomonadaceae</taxon>
        <taxon>Sphingomonas</taxon>
    </lineage>
</organism>
<keyword evidence="2 5" id="KW-0812">Transmembrane</keyword>